<accession>A0A438FXE9</accession>
<evidence type="ECO:0000313" key="1">
    <source>
        <dbReference type="EMBL" id="RVW64633.1"/>
    </source>
</evidence>
<protein>
    <submittedName>
        <fullName evidence="1">Protein anti-silencing 1</fullName>
    </submittedName>
</protein>
<name>A0A438FXE9_VITVI</name>
<dbReference type="PANTHER" id="PTHR47073:SF2">
    <property type="entry name" value="PROTEIN ANTI-SILENCING 1"/>
    <property type="match status" value="1"/>
</dbReference>
<organism evidence="1 2">
    <name type="scientific">Vitis vinifera</name>
    <name type="common">Grape</name>
    <dbReference type="NCBI Taxonomy" id="29760"/>
    <lineage>
        <taxon>Eukaryota</taxon>
        <taxon>Viridiplantae</taxon>
        <taxon>Streptophyta</taxon>
        <taxon>Embryophyta</taxon>
        <taxon>Tracheophyta</taxon>
        <taxon>Spermatophyta</taxon>
        <taxon>Magnoliopsida</taxon>
        <taxon>eudicotyledons</taxon>
        <taxon>Gunneridae</taxon>
        <taxon>Pentapetalae</taxon>
        <taxon>rosids</taxon>
        <taxon>Vitales</taxon>
        <taxon>Vitaceae</taxon>
        <taxon>Viteae</taxon>
        <taxon>Vitis</taxon>
    </lineage>
</organism>
<evidence type="ECO:0000313" key="2">
    <source>
        <dbReference type="Proteomes" id="UP000288805"/>
    </source>
</evidence>
<proteinExistence type="predicted"/>
<dbReference type="EMBL" id="QGNW01000718">
    <property type="protein sequence ID" value="RVW64633.1"/>
    <property type="molecule type" value="Genomic_DNA"/>
</dbReference>
<sequence>MGNYEQEEGGWCSGEVREGYRVTGVECNQSLGKKECRLPIRGTLVLLQNLDPAYTSAEVGGQAFVIFKTRDAAVSAIRKLEEGCLLLSNGRPLVGSFGTPCFPGKQSTFVGHLSIDKVKVQMQREMKQAVSTSHCSQPNTIEYEMAMDWCLQQERSDSCWKKLYKRQGDELRKLKASLKSK</sequence>
<dbReference type="PANTHER" id="PTHR47073">
    <property type="entry name" value="PROTEIN ANTI-SILENCING 1"/>
    <property type="match status" value="1"/>
</dbReference>
<reference evidence="1 2" key="1">
    <citation type="journal article" date="2018" name="PLoS Genet.">
        <title>Population sequencing reveals clonal diversity and ancestral inbreeding in the grapevine cultivar Chardonnay.</title>
        <authorList>
            <person name="Roach M.J."/>
            <person name="Johnson D.L."/>
            <person name="Bohlmann J."/>
            <person name="van Vuuren H.J."/>
            <person name="Jones S.J."/>
            <person name="Pretorius I.S."/>
            <person name="Schmidt S.A."/>
            <person name="Borneman A.R."/>
        </authorList>
    </citation>
    <scope>NUCLEOTIDE SEQUENCE [LARGE SCALE GENOMIC DNA]</scope>
    <source>
        <strain evidence="2">cv. Chardonnay</strain>
        <tissue evidence="1">Leaf</tissue>
    </source>
</reference>
<dbReference type="Proteomes" id="UP000288805">
    <property type="component" value="Unassembled WGS sequence"/>
</dbReference>
<dbReference type="AlphaFoldDB" id="A0A438FXE9"/>
<gene>
    <name evidence="1" type="primary">ASI1_1</name>
    <name evidence="1" type="ORF">CK203_048563</name>
</gene>
<comment type="caution">
    <text evidence="1">The sequence shown here is derived from an EMBL/GenBank/DDBJ whole genome shotgun (WGS) entry which is preliminary data.</text>
</comment>